<keyword evidence="1" id="KW-0732">Signal</keyword>
<evidence type="ECO:0008006" key="4">
    <source>
        <dbReference type="Google" id="ProtNLM"/>
    </source>
</evidence>
<gene>
    <name evidence="2" type="ORF">LQV63_17895</name>
</gene>
<sequence>MKWIKYMFLLLVIILLSACQNSTKDNSDITANDNSEKIILTDKIDSSILYYEIRNKPTSELIGTQEISIHQEGDYYILDEKRFLKKEFLVGLGKDLLNIKKYKLNSEYSLVDLSETEYIDNKERYEREVSTRISDNSIVIDTKSTEHTLDGKNNTSNVQIAYPDNYMLSSGSYFQIPFLIKNLNDKYIFCNTLDGKINSYINKGNEDIKNSILGKINSIALTTMDNKVKIWIDPNLRIIFQIEEEITDESILVTTLKKIETRANK</sequence>
<organism evidence="2 3">
    <name type="scientific">Paenibacillus profundus</name>
    <dbReference type="NCBI Taxonomy" id="1173085"/>
    <lineage>
        <taxon>Bacteria</taxon>
        <taxon>Bacillati</taxon>
        <taxon>Bacillota</taxon>
        <taxon>Bacilli</taxon>
        <taxon>Bacillales</taxon>
        <taxon>Paenibacillaceae</taxon>
        <taxon>Paenibacillus</taxon>
    </lineage>
</organism>
<protein>
    <recommendedName>
        <fullName evidence="4">DUF3108 domain-containing protein</fullName>
    </recommendedName>
</protein>
<evidence type="ECO:0000256" key="1">
    <source>
        <dbReference type="SAM" id="SignalP"/>
    </source>
</evidence>
<dbReference type="EMBL" id="JAJNBZ010000015">
    <property type="protein sequence ID" value="MCE5171177.1"/>
    <property type="molecule type" value="Genomic_DNA"/>
</dbReference>
<feature type="chain" id="PRO_5046584185" description="DUF3108 domain-containing protein" evidence="1">
    <location>
        <begin position="19"/>
        <end position="265"/>
    </location>
</feature>
<name>A0ABS8YJ21_9BACL</name>
<dbReference type="Proteomes" id="UP001199916">
    <property type="component" value="Unassembled WGS sequence"/>
</dbReference>
<dbReference type="PROSITE" id="PS51257">
    <property type="entry name" value="PROKAR_LIPOPROTEIN"/>
    <property type="match status" value="1"/>
</dbReference>
<feature type="signal peptide" evidence="1">
    <location>
        <begin position="1"/>
        <end position="18"/>
    </location>
</feature>
<keyword evidence="3" id="KW-1185">Reference proteome</keyword>
<comment type="caution">
    <text evidence="2">The sequence shown here is derived from an EMBL/GenBank/DDBJ whole genome shotgun (WGS) entry which is preliminary data.</text>
</comment>
<dbReference type="RefSeq" id="WP_233697721.1">
    <property type="nucleotide sequence ID" value="NZ_JAJNBZ010000015.1"/>
</dbReference>
<evidence type="ECO:0000313" key="2">
    <source>
        <dbReference type="EMBL" id="MCE5171177.1"/>
    </source>
</evidence>
<reference evidence="2 3" key="1">
    <citation type="submission" date="2021-11" db="EMBL/GenBank/DDBJ databases">
        <title>Draft genome sequence of Paenibacillus profundus YoMME, a new Gram-positive bacteria with exoelectrogenic properties.</title>
        <authorList>
            <person name="Hubenova Y."/>
            <person name="Hubenova E."/>
            <person name="Manasiev Y."/>
            <person name="Peykov S."/>
            <person name="Mitov M."/>
        </authorList>
    </citation>
    <scope>NUCLEOTIDE SEQUENCE [LARGE SCALE GENOMIC DNA]</scope>
    <source>
        <strain evidence="2 3">YoMME</strain>
    </source>
</reference>
<proteinExistence type="predicted"/>
<evidence type="ECO:0000313" key="3">
    <source>
        <dbReference type="Proteomes" id="UP001199916"/>
    </source>
</evidence>
<accession>A0ABS8YJ21</accession>